<name>K3XAS0_GLOUD</name>
<sequence length="546" mass="59313">MASLYEELKGNVNVYTMDHRGTGRSTLLDCVAAQATMSASPSGGDIDVKEVGSCAEELEIKFGKDLSAFSITSAATDIKTFITQFMAGSKTFVYGVSYGSALVERLMHLQTTEIIGYILDGVSTTSGADAKDGMYITNWDTNFGEVGDRFLAFCASDATCASRFSSLSIQDTLKKLSATNNGPCTSFSTYEQITSLRALVGIMLMSAQTRSLIAPLLYRLNRCDYELWDSALSFSLIRDDSPLNQASEEAAFASTLLYYLIVFSEMWETPTPSYNMLQSRFDNVSISSGPISAMHAQYCAFTKDNSTGCAKSTLYAASPIAYKKDKYWNVAATIPAQASVLIMSGKLDPQTPHKYAKRLFKVLNGTKKELVAFEYASHGTLFSTYVSDTAAASGAPTCGMSVLASYVANGGDLTKLDTSCVASLHLHFEPSPAVSKVLFHTSDAYDGKFVFDDEEDYNYETEYKYRTPFIVMMIALAVLLLIAAGLCFRCQRRKSAEKAKTASATTTRTDRREHDSANATERMDSGVAASPSATAGVYTAVEESRV</sequence>
<evidence type="ECO:0000256" key="1">
    <source>
        <dbReference type="ARBA" id="ARBA00008645"/>
    </source>
</evidence>
<evidence type="ECO:0008006" key="6">
    <source>
        <dbReference type="Google" id="ProtNLM"/>
    </source>
</evidence>
<dbReference type="VEuPathDB" id="FungiDB:PYU1_G014289"/>
<keyword evidence="3" id="KW-1133">Transmembrane helix</keyword>
<dbReference type="AlphaFoldDB" id="K3XAS0"/>
<dbReference type="Gene3D" id="3.40.50.1820">
    <property type="entry name" value="alpha/beta hydrolase"/>
    <property type="match status" value="2"/>
</dbReference>
<dbReference type="STRING" id="431595.K3XAS0"/>
<organism evidence="4 5">
    <name type="scientific">Globisporangium ultimum (strain ATCC 200006 / CBS 805.95 / DAOM BR144)</name>
    <name type="common">Pythium ultimum</name>
    <dbReference type="NCBI Taxonomy" id="431595"/>
    <lineage>
        <taxon>Eukaryota</taxon>
        <taxon>Sar</taxon>
        <taxon>Stramenopiles</taxon>
        <taxon>Oomycota</taxon>
        <taxon>Peronosporomycetes</taxon>
        <taxon>Pythiales</taxon>
        <taxon>Pythiaceae</taxon>
        <taxon>Globisporangium</taxon>
    </lineage>
</organism>
<proteinExistence type="inferred from homology"/>
<protein>
    <recommendedName>
        <fullName evidence="6">Peptidase S33 tripeptidyl aminopeptidase-like C-terminal domain-containing protein</fullName>
    </recommendedName>
</protein>
<evidence type="ECO:0000256" key="3">
    <source>
        <dbReference type="SAM" id="Phobius"/>
    </source>
</evidence>
<dbReference type="InParanoid" id="K3XAS0"/>
<dbReference type="EnsemblProtists" id="PYU1_T014319">
    <property type="protein sequence ID" value="PYU1_T014319"/>
    <property type="gene ID" value="PYU1_G014289"/>
</dbReference>
<dbReference type="PANTHER" id="PTHR43039">
    <property type="entry name" value="ESTERASE-RELATED"/>
    <property type="match status" value="1"/>
</dbReference>
<reference evidence="4" key="3">
    <citation type="submission" date="2015-02" db="UniProtKB">
        <authorList>
            <consortium name="EnsemblProtists"/>
        </authorList>
    </citation>
    <scope>IDENTIFICATION</scope>
    <source>
        <strain evidence="4">DAOM BR144</strain>
    </source>
</reference>
<dbReference type="InterPro" id="IPR029058">
    <property type="entry name" value="AB_hydrolase_fold"/>
</dbReference>
<comment type="similarity">
    <text evidence="1">Belongs to the AB hydrolase superfamily.</text>
</comment>
<dbReference type="OMA" id="MMELHAK"/>
<dbReference type="Proteomes" id="UP000019132">
    <property type="component" value="Unassembled WGS sequence"/>
</dbReference>
<dbReference type="SUPFAM" id="SSF53474">
    <property type="entry name" value="alpha/beta-Hydrolases"/>
    <property type="match status" value="1"/>
</dbReference>
<keyword evidence="3" id="KW-0472">Membrane</keyword>
<evidence type="ECO:0000313" key="5">
    <source>
        <dbReference type="Proteomes" id="UP000019132"/>
    </source>
</evidence>
<feature type="region of interest" description="Disordered" evidence="2">
    <location>
        <begin position="499"/>
        <end position="533"/>
    </location>
</feature>
<feature type="transmembrane region" description="Helical" evidence="3">
    <location>
        <begin position="469"/>
        <end position="488"/>
    </location>
</feature>
<accession>K3XAS0</accession>
<evidence type="ECO:0000313" key="4">
    <source>
        <dbReference type="EnsemblProtists" id="PYU1_T014319"/>
    </source>
</evidence>
<reference evidence="5" key="1">
    <citation type="journal article" date="2010" name="Genome Biol.">
        <title>Genome sequence of the necrotrophic plant pathogen Pythium ultimum reveals original pathogenicity mechanisms and effector repertoire.</title>
        <authorList>
            <person name="Levesque C.A."/>
            <person name="Brouwer H."/>
            <person name="Cano L."/>
            <person name="Hamilton J.P."/>
            <person name="Holt C."/>
            <person name="Huitema E."/>
            <person name="Raffaele S."/>
            <person name="Robideau G.P."/>
            <person name="Thines M."/>
            <person name="Win J."/>
            <person name="Zerillo M.M."/>
            <person name="Beakes G.W."/>
            <person name="Boore J.L."/>
            <person name="Busam D."/>
            <person name="Dumas B."/>
            <person name="Ferriera S."/>
            <person name="Fuerstenberg S.I."/>
            <person name="Gachon C.M."/>
            <person name="Gaulin E."/>
            <person name="Govers F."/>
            <person name="Grenville-Briggs L."/>
            <person name="Horner N."/>
            <person name="Hostetler J."/>
            <person name="Jiang R.H."/>
            <person name="Johnson J."/>
            <person name="Krajaejun T."/>
            <person name="Lin H."/>
            <person name="Meijer H.J."/>
            <person name="Moore B."/>
            <person name="Morris P."/>
            <person name="Phuntmart V."/>
            <person name="Puiu D."/>
            <person name="Shetty J."/>
            <person name="Stajich J.E."/>
            <person name="Tripathy S."/>
            <person name="Wawra S."/>
            <person name="van West P."/>
            <person name="Whitty B.R."/>
            <person name="Coutinho P.M."/>
            <person name="Henrissat B."/>
            <person name="Martin F."/>
            <person name="Thomas P.D."/>
            <person name="Tyler B.M."/>
            <person name="De Vries R.P."/>
            <person name="Kamoun S."/>
            <person name="Yandell M."/>
            <person name="Tisserat N."/>
            <person name="Buell C.R."/>
        </authorList>
    </citation>
    <scope>NUCLEOTIDE SEQUENCE</scope>
    <source>
        <strain evidence="5">DAOM:BR144</strain>
    </source>
</reference>
<keyword evidence="3" id="KW-0812">Transmembrane</keyword>
<evidence type="ECO:0000256" key="2">
    <source>
        <dbReference type="SAM" id="MobiDB-lite"/>
    </source>
</evidence>
<feature type="compositionally biased region" description="Basic and acidic residues" evidence="2">
    <location>
        <begin position="508"/>
        <end position="524"/>
    </location>
</feature>
<keyword evidence="5" id="KW-1185">Reference proteome</keyword>
<dbReference type="eggNOG" id="ENOG502SIRQ">
    <property type="taxonomic scope" value="Eukaryota"/>
</dbReference>
<reference evidence="5" key="2">
    <citation type="submission" date="2010-04" db="EMBL/GenBank/DDBJ databases">
        <authorList>
            <person name="Buell R."/>
            <person name="Hamilton J."/>
            <person name="Hostetler J."/>
        </authorList>
    </citation>
    <scope>NUCLEOTIDE SEQUENCE [LARGE SCALE GENOMIC DNA]</scope>
    <source>
        <strain evidence="5">DAOM:BR144</strain>
    </source>
</reference>
<dbReference type="EMBL" id="GL376566">
    <property type="status" value="NOT_ANNOTATED_CDS"/>
    <property type="molecule type" value="Genomic_DNA"/>
</dbReference>
<dbReference type="HOGENOM" id="CLU_017880_2_0_1"/>